<dbReference type="InterPro" id="IPR036388">
    <property type="entry name" value="WH-like_DNA-bd_sf"/>
</dbReference>
<evidence type="ECO:0000256" key="3">
    <source>
        <dbReference type="ARBA" id="ARBA00023125"/>
    </source>
</evidence>
<keyword evidence="7" id="KW-1185">Reference proteome</keyword>
<evidence type="ECO:0000313" key="6">
    <source>
        <dbReference type="EMBL" id="MBY8824337.1"/>
    </source>
</evidence>
<accession>A0ABS7PSL8</accession>
<comment type="similarity">
    <text evidence="1">Belongs to the LysR transcriptional regulatory family.</text>
</comment>
<evidence type="ECO:0000256" key="1">
    <source>
        <dbReference type="ARBA" id="ARBA00009437"/>
    </source>
</evidence>
<keyword evidence="4" id="KW-0804">Transcription</keyword>
<sequence length="338" mass="36924">MRYRLPSLNALRAFEAAGRRGSLSAAATELGVTVGAVSRHVALLEAHFGRALLERHPAGTRLTAAGSDYFSAIGSAFDSIDAASQTLARGERHGPLKLRFYSSFATEWLAPRLPAFRATHPQVELDLVLATGEADWNGDFDLAMTATPPSDDRFHRDQLFETRFALVCAPSLAAAPDGIVSAADLTAQTLLAAPRERAIWPVMLDALGAAPFTRQRVLEFESLSLTYQAARGRAGVALGNLFMIADDLQNGRLILPFARVMRIDLPHYLVSRRNRLGDTALTLFRRWLMDEASSCEAMLDPMIRQCETVTLSLPPSPAFQFSQTRFQPFGSDCDAATD</sequence>
<dbReference type="Pfam" id="PF03466">
    <property type="entry name" value="LysR_substrate"/>
    <property type="match status" value="1"/>
</dbReference>
<dbReference type="SUPFAM" id="SSF53850">
    <property type="entry name" value="Periplasmic binding protein-like II"/>
    <property type="match status" value="1"/>
</dbReference>
<evidence type="ECO:0000256" key="4">
    <source>
        <dbReference type="ARBA" id="ARBA00023163"/>
    </source>
</evidence>
<dbReference type="RefSeq" id="WP_222991407.1">
    <property type="nucleotide sequence ID" value="NZ_JAINVV010000008.1"/>
</dbReference>
<dbReference type="PROSITE" id="PS50931">
    <property type="entry name" value="HTH_LYSR"/>
    <property type="match status" value="1"/>
</dbReference>
<evidence type="ECO:0000313" key="7">
    <source>
        <dbReference type="Proteomes" id="UP000706039"/>
    </source>
</evidence>
<dbReference type="InterPro" id="IPR058163">
    <property type="entry name" value="LysR-type_TF_proteobact-type"/>
</dbReference>
<dbReference type="Proteomes" id="UP000706039">
    <property type="component" value="Unassembled WGS sequence"/>
</dbReference>
<reference evidence="6 7" key="1">
    <citation type="submission" date="2021-08" db="EMBL/GenBank/DDBJ databases">
        <authorList>
            <person name="Tuo L."/>
        </authorList>
    </citation>
    <scope>NUCLEOTIDE SEQUENCE [LARGE SCALE GENOMIC DNA]</scope>
    <source>
        <strain evidence="6 7">JCM 31229</strain>
    </source>
</reference>
<name>A0ABS7PSL8_9SPHN</name>
<gene>
    <name evidence="6" type="ORF">K7G82_18680</name>
</gene>
<proteinExistence type="inferred from homology"/>
<dbReference type="PANTHER" id="PTHR30537:SF74">
    <property type="entry name" value="HTH-TYPE TRANSCRIPTIONAL REGULATOR TRPI"/>
    <property type="match status" value="1"/>
</dbReference>
<evidence type="ECO:0000256" key="2">
    <source>
        <dbReference type="ARBA" id="ARBA00023015"/>
    </source>
</evidence>
<organism evidence="6 7">
    <name type="scientific">Sphingomonas colocasiae</name>
    <dbReference type="NCBI Taxonomy" id="1848973"/>
    <lineage>
        <taxon>Bacteria</taxon>
        <taxon>Pseudomonadati</taxon>
        <taxon>Pseudomonadota</taxon>
        <taxon>Alphaproteobacteria</taxon>
        <taxon>Sphingomonadales</taxon>
        <taxon>Sphingomonadaceae</taxon>
        <taxon>Sphingomonas</taxon>
    </lineage>
</organism>
<dbReference type="EMBL" id="JAINVV010000008">
    <property type="protein sequence ID" value="MBY8824337.1"/>
    <property type="molecule type" value="Genomic_DNA"/>
</dbReference>
<dbReference type="InterPro" id="IPR000847">
    <property type="entry name" value="LysR_HTH_N"/>
</dbReference>
<protein>
    <submittedName>
        <fullName evidence="6">LysR family transcriptional regulator</fullName>
    </submittedName>
</protein>
<keyword evidence="3" id="KW-0238">DNA-binding</keyword>
<dbReference type="SUPFAM" id="SSF46785">
    <property type="entry name" value="Winged helix' DNA-binding domain"/>
    <property type="match status" value="1"/>
</dbReference>
<dbReference type="PANTHER" id="PTHR30537">
    <property type="entry name" value="HTH-TYPE TRANSCRIPTIONAL REGULATOR"/>
    <property type="match status" value="1"/>
</dbReference>
<keyword evidence="2" id="KW-0805">Transcription regulation</keyword>
<feature type="domain" description="HTH lysR-type" evidence="5">
    <location>
        <begin position="6"/>
        <end position="63"/>
    </location>
</feature>
<dbReference type="InterPro" id="IPR036390">
    <property type="entry name" value="WH_DNA-bd_sf"/>
</dbReference>
<dbReference type="InterPro" id="IPR005119">
    <property type="entry name" value="LysR_subst-bd"/>
</dbReference>
<dbReference type="Gene3D" id="1.10.10.10">
    <property type="entry name" value="Winged helix-like DNA-binding domain superfamily/Winged helix DNA-binding domain"/>
    <property type="match status" value="1"/>
</dbReference>
<evidence type="ECO:0000259" key="5">
    <source>
        <dbReference type="PROSITE" id="PS50931"/>
    </source>
</evidence>
<comment type="caution">
    <text evidence="6">The sequence shown here is derived from an EMBL/GenBank/DDBJ whole genome shotgun (WGS) entry which is preliminary data.</text>
</comment>
<dbReference type="Gene3D" id="3.40.190.10">
    <property type="entry name" value="Periplasmic binding protein-like II"/>
    <property type="match status" value="2"/>
</dbReference>
<dbReference type="Pfam" id="PF00126">
    <property type="entry name" value="HTH_1"/>
    <property type="match status" value="1"/>
</dbReference>